<dbReference type="InterPro" id="IPR005467">
    <property type="entry name" value="His_kinase_dom"/>
</dbReference>
<dbReference type="PANTHER" id="PTHR43065:SF10">
    <property type="entry name" value="PEROXIDE STRESS-ACTIVATED HISTIDINE KINASE MAK3"/>
    <property type="match status" value="1"/>
</dbReference>
<reference evidence="14 15" key="1">
    <citation type="submission" date="2018-11" db="EMBL/GenBank/DDBJ databases">
        <title>Genomes From Bacteria Associated with the Canine Oral Cavity: a Test Case for Automated Genome-Based Taxonomic Assignment.</title>
        <authorList>
            <person name="Coil D.A."/>
            <person name="Jospin G."/>
            <person name="Darling A.E."/>
            <person name="Wallis C."/>
            <person name="Davis I.J."/>
            <person name="Harris S."/>
            <person name="Eisen J.A."/>
            <person name="Holcombe L.J."/>
            <person name="O'Flynn C."/>
        </authorList>
    </citation>
    <scope>NUCLEOTIDE SEQUENCE [LARGE SCALE GENOMIC DNA]</scope>
    <source>
        <strain evidence="13 15">OH1426_COT-023</strain>
        <strain evidence="12 14">OH2617_COT-023</strain>
    </source>
</reference>
<dbReference type="PROSITE" id="PS50109">
    <property type="entry name" value="HIS_KIN"/>
    <property type="match status" value="1"/>
</dbReference>
<feature type="region of interest" description="Disordered" evidence="9">
    <location>
        <begin position="383"/>
        <end position="402"/>
    </location>
</feature>
<keyword evidence="4" id="KW-0808">Transferase</keyword>
<feature type="transmembrane region" description="Helical" evidence="10">
    <location>
        <begin position="13"/>
        <end position="34"/>
    </location>
</feature>
<dbReference type="PANTHER" id="PTHR43065">
    <property type="entry name" value="SENSOR HISTIDINE KINASE"/>
    <property type="match status" value="1"/>
</dbReference>
<keyword evidence="3" id="KW-0597">Phosphoprotein</keyword>
<proteinExistence type="predicted"/>
<feature type="domain" description="Histidine kinase" evidence="11">
    <location>
        <begin position="182"/>
        <end position="384"/>
    </location>
</feature>
<dbReference type="SUPFAM" id="SSF55874">
    <property type="entry name" value="ATPase domain of HSP90 chaperone/DNA topoisomerase II/histidine kinase"/>
    <property type="match status" value="1"/>
</dbReference>
<dbReference type="GO" id="GO:0004673">
    <property type="term" value="F:protein histidine kinase activity"/>
    <property type="evidence" value="ECO:0007669"/>
    <property type="project" value="UniProtKB-EC"/>
</dbReference>
<evidence type="ECO:0000313" key="12">
    <source>
        <dbReference type="EMBL" id="RRD62086.1"/>
    </source>
</evidence>
<evidence type="ECO:0000256" key="9">
    <source>
        <dbReference type="SAM" id="MobiDB-lite"/>
    </source>
</evidence>
<dbReference type="Proteomes" id="UP000279860">
    <property type="component" value="Unassembled WGS sequence"/>
</dbReference>
<dbReference type="AlphaFoldDB" id="A0A3P1YZ58"/>
<comment type="caution">
    <text evidence="13">The sequence shown here is derived from an EMBL/GenBank/DDBJ whole genome shotgun (WGS) entry which is preliminary data.</text>
</comment>
<keyword evidence="8" id="KW-0902">Two-component regulatory system</keyword>
<dbReference type="EC" id="2.7.13.3" evidence="2"/>
<accession>A0A3P1YZ58</accession>
<organism evidence="13 15">
    <name type="scientific">Tannerella forsythia</name>
    <name type="common">Bacteroides forsythus</name>
    <dbReference type="NCBI Taxonomy" id="28112"/>
    <lineage>
        <taxon>Bacteria</taxon>
        <taxon>Pseudomonadati</taxon>
        <taxon>Bacteroidota</taxon>
        <taxon>Bacteroidia</taxon>
        <taxon>Bacteroidales</taxon>
        <taxon>Tannerellaceae</taxon>
        <taxon>Tannerella</taxon>
    </lineage>
</organism>
<feature type="compositionally biased region" description="Basic and acidic residues" evidence="9">
    <location>
        <begin position="383"/>
        <end position="392"/>
    </location>
</feature>
<dbReference type="SMART" id="SM00387">
    <property type="entry name" value="HATPase_c"/>
    <property type="match status" value="1"/>
</dbReference>
<dbReference type="Proteomes" id="UP000278609">
    <property type="component" value="Unassembled WGS sequence"/>
</dbReference>
<keyword evidence="10" id="KW-0472">Membrane</keyword>
<protein>
    <recommendedName>
        <fullName evidence="2">histidine kinase</fullName>
        <ecNumber evidence="2">2.7.13.3</ecNumber>
    </recommendedName>
</protein>
<evidence type="ECO:0000259" key="11">
    <source>
        <dbReference type="PROSITE" id="PS50109"/>
    </source>
</evidence>
<evidence type="ECO:0000313" key="15">
    <source>
        <dbReference type="Proteomes" id="UP000279860"/>
    </source>
</evidence>
<evidence type="ECO:0000256" key="4">
    <source>
        <dbReference type="ARBA" id="ARBA00022679"/>
    </source>
</evidence>
<dbReference type="PRINTS" id="PR00344">
    <property type="entry name" value="BCTRLSENSOR"/>
</dbReference>
<keyword evidence="10" id="KW-0812">Transmembrane</keyword>
<comment type="catalytic activity">
    <reaction evidence="1">
        <text>ATP + protein L-histidine = ADP + protein N-phospho-L-histidine.</text>
        <dbReference type="EC" id="2.7.13.3"/>
    </reaction>
</comment>
<dbReference type="Gene3D" id="3.30.565.10">
    <property type="entry name" value="Histidine kinase-like ATPase, C-terminal domain"/>
    <property type="match status" value="1"/>
</dbReference>
<keyword evidence="5" id="KW-0547">Nucleotide-binding</keyword>
<feature type="transmembrane region" description="Helical" evidence="10">
    <location>
        <begin position="142"/>
        <end position="165"/>
    </location>
</feature>
<dbReference type="GO" id="GO:0000160">
    <property type="term" value="P:phosphorelay signal transduction system"/>
    <property type="evidence" value="ECO:0007669"/>
    <property type="project" value="UniProtKB-KW"/>
</dbReference>
<dbReference type="InterPro" id="IPR003594">
    <property type="entry name" value="HATPase_dom"/>
</dbReference>
<dbReference type="EMBL" id="RQYS01000017">
    <property type="protein sequence ID" value="RRD62086.1"/>
    <property type="molecule type" value="Genomic_DNA"/>
</dbReference>
<evidence type="ECO:0000256" key="10">
    <source>
        <dbReference type="SAM" id="Phobius"/>
    </source>
</evidence>
<evidence type="ECO:0000256" key="8">
    <source>
        <dbReference type="ARBA" id="ARBA00023012"/>
    </source>
</evidence>
<gene>
    <name evidence="12" type="ORF">EII40_04875</name>
    <name evidence="13" type="ORF">EII41_05540</name>
</gene>
<sequence>MNNLYESRRNLKYAFIIGAVLIAIASVVVSDMLIRKLAHEERVRMEIWTEAYRVLTTENTDQNLMVVLRIIEGNTSIPVILCDDAGNILSHRNIDVRGSDEDAFLKRKVTEFKSKNPPISVEIGPNSYQYLYYDDSILLKRLLMYPYVQLSVVFVFILLAFLALASTKRAEQNKVWVGLSKETAHQLGTPISSLIAWIEYLKTKEVDGTYLHEMEKDVKRLEVIADRFSKIGSDPALKPLNVNEAIRSACDYMSTRISSKIRIETEFSDQALFVMMNESLFSWVIENLTKNAVDAMEGQGVITFRTGSRKQRVWIEVTDTGKGIPKSRFQTIFNPGYTTKKRGWGLGLSLVRRIVETTPGSEIYVKSSEIGKGTTFRIEMRLRPHHPIREDSPSLTLRGKPA</sequence>
<dbReference type="RefSeq" id="WP_124751157.1">
    <property type="nucleotide sequence ID" value="NZ_RQYN01000014.1"/>
</dbReference>
<evidence type="ECO:0000313" key="14">
    <source>
        <dbReference type="Proteomes" id="UP000278609"/>
    </source>
</evidence>
<evidence type="ECO:0000256" key="1">
    <source>
        <dbReference type="ARBA" id="ARBA00000085"/>
    </source>
</evidence>
<dbReference type="OrthoDB" id="9815750at2"/>
<dbReference type="Pfam" id="PF02518">
    <property type="entry name" value="HATPase_c"/>
    <property type="match status" value="1"/>
</dbReference>
<dbReference type="InterPro" id="IPR004358">
    <property type="entry name" value="Sig_transdc_His_kin-like_C"/>
</dbReference>
<keyword evidence="6 13" id="KW-0418">Kinase</keyword>
<name>A0A3P1YZ58_TANFO</name>
<dbReference type="GO" id="GO:0005524">
    <property type="term" value="F:ATP binding"/>
    <property type="evidence" value="ECO:0007669"/>
    <property type="project" value="UniProtKB-KW"/>
</dbReference>
<evidence type="ECO:0000313" key="13">
    <source>
        <dbReference type="EMBL" id="RRD76294.1"/>
    </source>
</evidence>
<keyword evidence="7" id="KW-0067">ATP-binding</keyword>
<evidence type="ECO:0000256" key="2">
    <source>
        <dbReference type="ARBA" id="ARBA00012438"/>
    </source>
</evidence>
<keyword evidence="10" id="KW-1133">Transmembrane helix</keyword>
<evidence type="ECO:0000256" key="5">
    <source>
        <dbReference type="ARBA" id="ARBA00022741"/>
    </source>
</evidence>
<dbReference type="EMBL" id="RQYN01000014">
    <property type="protein sequence ID" value="RRD76294.1"/>
    <property type="molecule type" value="Genomic_DNA"/>
</dbReference>
<dbReference type="InterPro" id="IPR036890">
    <property type="entry name" value="HATPase_C_sf"/>
</dbReference>
<evidence type="ECO:0000256" key="7">
    <source>
        <dbReference type="ARBA" id="ARBA00022840"/>
    </source>
</evidence>
<evidence type="ECO:0000256" key="6">
    <source>
        <dbReference type="ARBA" id="ARBA00022777"/>
    </source>
</evidence>
<evidence type="ECO:0000256" key="3">
    <source>
        <dbReference type="ARBA" id="ARBA00022553"/>
    </source>
</evidence>